<sequence length="67" mass="7524">MIGTTGLKRKSIAVHVDDEVREVLEEINKKVRAGDLKSEAVAMTRILKNAKRLGLLEKLIRNPDENV</sequence>
<organism evidence="1 2">
    <name type="scientific">Venenivibrio stagnispumantis</name>
    <dbReference type="NCBI Taxonomy" id="407998"/>
    <lineage>
        <taxon>Bacteria</taxon>
        <taxon>Pseudomonadati</taxon>
        <taxon>Aquificota</taxon>
        <taxon>Aquificia</taxon>
        <taxon>Aquificales</taxon>
        <taxon>Hydrogenothermaceae</taxon>
        <taxon>Venenivibrio</taxon>
    </lineage>
</organism>
<gene>
    <name evidence="1" type="ORF">SAMN06264868_12615</name>
</gene>
<accession>A0AA45WPV3</accession>
<evidence type="ECO:0000313" key="1">
    <source>
        <dbReference type="EMBL" id="SMP22714.1"/>
    </source>
</evidence>
<evidence type="ECO:0000313" key="2">
    <source>
        <dbReference type="Proteomes" id="UP001157947"/>
    </source>
</evidence>
<comment type="caution">
    <text evidence="1">The sequence shown here is derived from an EMBL/GenBank/DDBJ whole genome shotgun (WGS) entry which is preliminary data.</text>
</comment>
<name>A0AA45WPV3_9AQUI</name>
<reference evidence="1" key="1">
    <citation type="submission" date="2017-05" db="EMBL/GenBank/DDBJ databases">
        <authorList>
            <person name="Varghese N."/>
            <person name="Submissions S."/>
        </authorList>
    </citation>
    <scope>NUCLEOTIDE SEQUENCE</scope>
    <source>
        <strain evidence="1">DSM 18763</strain>
    </source>
</reference>
<dbReference type="EMBL" id="FXTX01000026">
    <property type="protein sequence ID" value="SMP22714.1"/>
    <property type="molecule type" value="Genomic_DNA"/>
</dbReference>
<dbReference type="AlphaFoldDB" id="A0AA45WPV3"/>
<dbReference type="Proteomes" id="UP001157947">
    <property type="component" value="Unassembled WGS sequence"/>
</dbReference>
<keyword evidence="2" id="KW-1185">Reference proteome</keyword>
<proteinExistence type="predicted"/>
<dbReference type="RefSeq" id="WP_265134976.1">
    <property type="nucleotide sequence ID" value="NZ_FXTX01000026.1"/>
</dbReference>
<protein>
    <submittedName>
        <fullName evidence="1">Uncharacterized protein</fullName>
    </submittedName>
</protein>